<keyword evidence="3" id="KW-1185">Reference proteome</keyword>
<dbReference type="Proteomes" id="UP000744980">
    <property type="component" value="Unassembled WGS sequence"/>
</dbReference>
<protein>
    <recommendedName>
        <fullName evidence="4">Nodulation protein NolE</fullName>
    </recommendedName>
</protein>
<evidence type="ECO:0000313" key="3">
    <source>
        <dbReference type="Proteomes" id="UP000744980"/>
    </source>
</evidence>
<dbReference type="EMBL" id="WXFA01000004">
    <property type="protein sequence ID" value="MBM3090953.1"/>
    <property type="molecule type" value="Genomic_DNA"/>
</dbReference>
<evidence type="ECO:0000256" key="1">
    <source>
        <dbReference type="SAM" id="SignalP"/>
    </source>
</evidence>
<comment type="caution">
    <text evidence="2">The sequence shown here is derived from an EMBL/GenBank/DDBJ whole genome shotgun (WGS) entry which is preliminary data.</text>
</comment>
<evidence type="ECO:0008006" key="4">
    <source>
        <dbReference type="Google" id="ProtNLM"/>
    </source>
</evidence>
<feature type="signal peptide" evidence="1">
    <location>
        <begin position="1"/>
        <end position="21"/>
    </location>
</feature>
<sequence length="122" mass="12608">MRFAAVILLFVAALFSGAPSAMLQAQDLAAGAAQTAAHDSSQKQAVHAGHAISCEDIRACKDHSKKQAHPSSCSACIAIEPIALMFDPATTTSSRLAAATYPALHAITIGPRSPPPKSFLLV</sequence>
<evidence type="ECO:0000313" key="2">
    <source>
        <dbReference type="EMBL" id="MBM3090953.1"/>
    </source>
</evidence>
<name>A0AAW4FFY3_9HYPH</name>
<proteinExistence type="predicted"/>
<keyword evidence="1" id="KW-0732">Signal</keyword>
<feature type="chain" id="PRO_5043666274" description="Nodulation protein NolE" evidence="1">
    <location>
        <begin position="22"/>
        <end position="122"/>
    </location>
</feature>
<reference evidence="2 3" key="1">
    <citation type="submission" date="2020-01" db="EMBL/GenBank/DDBJ databases">
        <title>Draft genome assembly of Ensifer adhaerens T173.</title>
        <authorList>
            <person name="Craig J.E."/>
            <person name="Stinchcombe J.R."/>
        </authorList>
    </citation>
    <scope>NUCLEOTIDE SEQUENCE [LARGE SCALE GENOMIC DNA]</scope>
    <source>
        <strain evidence="2 3">T173</strain>
    </source>
</reference>
<organism evidence="2 3">
    <name type="scientific">Ensifer canadensis</name>
    <dbReference type="NCBI Taxonomy" id="555315"/>
    <lineage>
        <taxon>Bacteria</taxon>
        <taxon>Pseudomonadati</taxon>
        <taxon>Pseudomonadota</taxon>
        <taxon>Alphaproteobacteria</taxon>
        <taxon>Hyphomicrobiales</taxon>
        <taxon>Rhizobiaceae</taxon>
        <taxon>Sinorhizobium/Ensifer group</taxon>
        <taxon>Ensifer</taxon>
    </lineage>
</organism>
<gene>
    <name evidence="2" type="ORF">GFB56_09010</name>
</gene>
<dbReference type="RefSeq" id="WP_025426050.1">
    <property type="nucleotide sequence ID" value="NZ_CP083370.1"/>
</dbReference>
<dbReference type="AlphaFoldDB" id="A0AAW4FFY3"/>
<accession>A0AAW4FFY3</accession>